<evidence type="ECO:0008006" key="4">
    <source>
        <dbReference type="Google" id="ProtNLM"/>
    </source>
</evidence>
<reference evidence="2 3" key="1">
    <citation type="journal article" date="2011" name="BMC Genomics">
        <title>Insight into cross-talk between intra-amoebal pathogens.</title>
        <authorList>
            <person name="Gimenez G."/>
            <person name="Bertelli C."/>
            <person name="Moliner C."/>
            <person name="Robert C."/>
            <person name="Raoult D."/>
            <person name="Fournier P.E."/>
            <person name="Greub G."/>
        </authorList>
    </citation>
    <scope>NUCLEOTIDE SEQUENCE [LARGE SCALE GENOMIC DNA]</scope>
    <source>
        <strain evidence="2 3">LLAP12</strain>
    </source>
</reference>
<dbReference type="InParanoid" id="G9EKU7"/>
<name>G9EKU7_9GAMM</name>
<keyword evidence="1" id="KW-1133">Transmembrane helix</keyword>
<feature type="transmembrane region" description="Helical" evidence="1">
    <location>
        <begin position="39"/>
        <end position="59"/>
    </location>
</feature>
<dbReference type="eggNOG" id="COG5001">
    <property type="taxonomic scope" value="Bacteria"/>
</dbReference>
<keyword evidence="1" id="KW-0472">Membrane</keyword>
<sequence length="140" mass="16324">MAKSTKTPKLIKATQLSLSEQHEINQKIEFETSKMFHDLVKLGAFANIIGALLYTLAIYNPAQKTLIFTWYTILVVMNVLNILWSLRFEHEDVTHAKIREFRQGYFYIVSFICLLWGCIGILFMSEATQSMTTIIFYRLF</sequence>
<dbReference type="Proteomes" id="UP000002770">
    <property type="component" value="Unassembled WGS sequence"/>
</dbReference>
<organism evidence="2 3">
    <name type="scientific">Legionella drancourtii LLAP12</name>
    <dbReference type="NCBI Taxonomy" id="658187"/>
    <lineage>
        <taxon>Bacteria</taxon>
        <taxon>Pseudomonadati</taxon>
        <taxon>Pseudomonadota</taxon>
        <taxon>Gammaproteobacteria</taxon>
        <taxon>Legionellales</taxon>
        <taxon>Legionellaceae</taxon>
        <taxon>Legionella</taxon>
    </lineage>
</organism>
<dbReference type="EMBL" id="JH413805">
    <property type="protein sequence ID" value="EHL32058.1"/>
    <property type="molecule type" value="Genomic_DNA"/>
</dbReference>
<protein>
    <recommendedName>
        <fullName evidence="4">Transmembrane protein</fullName>
    </recommendedName>
</protein>
<evidence type="ECO:0000256" key="1">
    <source>
        <dbReference type="SAM" id="Phobius"/>
    </source>
</evidence>
<dbReference type="AlphaFoldDB" id="G9EKU7"/>
<keyword evidence="3" id="KW-1185">Reference proteome</keyword>
<dbReference type="HOGENOM" id="CLU_1832668_0_0_6"/>
<accession>G9EKU7</accession>
<keyword evidence="1" id="KW-0812">Transmembrane</keyword>
<feature type="transmembrane region" description="Helical" evidence="1">
    <location>
        <begin position="65"/>
        <end position="84"/>
    </location>
</feature>
<dbReference type="RefSeq" id="WP_006869794.1">
    <property type="nucleotide sequence ID" value="NZ_JH413805.1"/>
</dbReference>
<evidence type="ECO:0000313" key="3">
    <source>
        <dbReference type="Proteomes" id="UP000002770"/>
    </source>
</evidence>
<proteinExistence type="predicted"/>
<evidence type="ECO:0000313" key="2">
    <source>
        <dbReference type="EMBL" id="EHL32058.1"/>
    </source>
</evidence>
<feature type="transmembrane region" description="Helical" evidence="1">
    <location>
        <begin position="105"/>
        <end position="124"/>
    </location>
</feature>
<dbReference type="STRING" id="658187.LDG_5838"/>
<gene>
    <name evidence="2" type="ORF">LDG_5838</name>
</gene>